<name>A0A3N0YIZ3_ANAGA</name>
<dbReference type="EMBL" id="RJVU01042534">
    <property type="protein sequence ID" value="ROL45860.1"/>
    <property type="molecule type" value="Genomic_DNA"/>
</dbReference>
<accession>A0A3N0YIZ3</accession>
<feature type="region of interest" description="Disordered" evidence="1">
    <location>
        <begin position="72"/>
        <end position="106"/>
    </location>
</feature>
<sequence>MLPRCALQLSPQDCELLRGLYPAVKAALRRESVDAEEDLELWAEGLCLLTQPVGAHEIPPLWNTATVAQRQPYTTGNRLGDSVTVPSQREHSLETGSPKVQQGAVL</sequence>
<gene>
    <name evidence="2" type="ORF">DPX16_11555</name>
</gene>
<proteinExistence type="predicted"/>
<protein>
    <submittedName>
        <fullName evidence="2">Uncharacterized protein</fullName>
    </submittedName>
</protein>
<evidence type="ECO:0000313" key="3">
    <source>
        <dbReference type="Proteomes" id="UP000281406"/>
    </source>
</evidence>
<organism evidence="2 3">
    <name type="scientific">Anabarilius grahami</name>
    <name type="common">Kanglang fish</name>
    <name type="synonym">Barilius grahami</name>
    <dbReference type="NCBI Taxonomy" id="495550"/>
    <lineage>
        <taxon>Eukaryota</taxon>
        <taxon>Metazoa</taxon>
        <taxon>Chordata</taxon>
        <taxon>Craniata</taxon>
        <taxon>Vertebrata</taxon>
        <taxon>Euteleostomi</taxon>
        <taxon>Actinopterygii</taxon>
        <taxon>Neopterygii</taxon>
        <taxon>Teleostei</taxon>
        <taxon>Ostariophysi</taxon>
        <taxon>Cypriniformes</taxon>
        <taxon>Xenocyprididae</taxon>
        <taxon>Xenocypridinae</taxon>
        <taxon>Xenocypridinae incertae sedis</taxon>
        <taxon>Anabarilius</taxon>
    </lineage>
</organism>
<evidence type="ECO:0000256" key="1">
    <source>
        <dbReference type="SAM" id="MobiDB-lite"/>
    </source>
</evidence>
<reference evidence="2 3" key="1">
    <citation type="submission" date="2018-10" db="EMBL/GenBank/DDBJ databases">
        <title>Genome assembly for a Yunnan-Guizhou Plateau 3E fish, Anabarilius grahami (Regan), and its evolutionary and genetic applications.</title>
        <authorList>
            <person name="Jiang W."/>
        </authorList>
    </citation>
    <scope>NUCLEOTIDE SEQUENCE [LARGE SCALE GENOMIC DNA]</scope>
    <source>
        <strain evidence="2">AG-KIZ</strain>
        <tissue evidence="2">Muscle</tissue>
    </source>
</reference>
<keyword evidence="3" id="KW-1185">Reference proteome</keyword>
<evidence type="ECO:0000313" key="2">
    <source>
        <dbReference type="EMBL" id="ROL45860.1"/>
    </source>
</evidence>
<dbReference type="Proteomes" id="UP000281406">
    <property type="component" value="Unassembled WGS sequence"/>
</dbReference>
<dbReference type="AlphaFoldDB" id="A0A3N0YIZ3"/>
<comment type="caution">
    <text evidence="2">The sequence shown here is derived from an EMBL/GenBank/DDBJ whole genome shotgun (WGS) entry which is preliminary data.</text>
</comment>